<gene>
    <name evidence="1" type="ORF">ACFQMN_11350</name>
</gene>
<evidence type="ECO:0000313" key="2">
    <source>
        <dbReference type="Proteomes" id="UP001596494"/>
    </source>
</evidence>
<sequence length="40" mass="4968">MNEKEQQVIDLFKSRQTDYDEELSNIVRIWKEFCDIRSPY</sequence>
<dbReference type="Proteomes" id="UP001596494">
    <property type="component" value="Unassembled WGS sequence"/>
</dbReference>
<protein>
    <submittedName>
        <fullName evidence="1">Uncharacterized protein</fullName>
    </submittedName>
</protein>
<keyword evidence="2" id="KW-1185">Reference proteome</keyword>
<dbReference type="EMBL" id="JBHTBY010000009">
    <property type="protein sequence ID" value="MFC7321478.1"/>
    <property type="molecule type" value="Genomic_DNA"/>
</dbReference>
<comment type="caution">
    <text evidence="1">The sequence shown here is derived from an EMBL/GenBank/DDBJ whole genome shotgun (WGS) entry which is preliminary data.</text>
</comment>
<accession>A0ABW2K3V8</accession>
<reference evidence="2" key="1">
    <citation type="journal article" date="2019" name="Int. J. Syst. Evol. Microbiol.">
        <title>The Global Catalogue of Microorganisms (GCM) 10K type strain sequencing project: providing services to taxonomists for standard genome sequencing and annotation.</title>
        <authorList>
            <consortium name="The Broad Institute Genomics Platform"/>
            <consortium name="The Broad Institute Genome Sequencing Center for Infectious Disease"/>
            <person name="Wu L."/>
            <person name="Ma J."/>
        </authorList>
    </citation>
    <scope>NUCLEOTIDE SEQUENCE [LARGE SCALE GENOMIC DNA]</scope>
    <source>
        <strain evidence="2">CCUG 73951</strain>
    </source>
</reference>
<dbReference type="RefSeq" id="WP_289216700.1">
    <property type="nucleotide sequence ID" value="NZ_JAPVRC010000007.1"/>
</dbReference>
<name>A0ABW2K3V8_9BACI</name>
<proteinExistence type="predicted"/>
<organism evidence="1 2">
    <name type="scientific">Halobacillus campisalis</name>
    <dbReference type="NCBI Taxonomy" id="435909"/>
    <lineage>
        <taxon>Bacteria</taxon>
        <taxon>Bacillati</taxon>
        <taxon>Bacillota</taxon>
        <taxon>Bacilli</taxon>
        <taxon>Bacillales</taxon>
        <taxon>Bacillaceae</taxon>
        <taxon>Halobacillus</taxon>
    </lineage>
</organism>
<evidence type="ECO:0000313" key="1">
    <source>
        <dbReference type="EMBL" id="MFC7321478.1"/>
    </source>
</evidence>